<sequence>MISVSDILLTRKIAELFPRRRADVASAYANAHLQWNAFQNLPAVEPDEYKIARYLTVLSMFCVRPGPKAAYRQAAEVIVALHAEYKGF</sequence>
<dbReference type="GeneID" id="61779057"/>
<dbReference type="AlphaFoldDB" id="A0A6P0E2L8"/>
<accession>A0A6P0E2L8</accession>
<reference evidence="1 2" key="1">
    <citation type="submission" date="2019-11" db="EMBL/GenBank/DDBJ databases">
        <title>Genome-resolved metagenomics to study the prevalence of co-infection and intraspecific heterogeneity among plant pathogen metapopulations.</title>
        <authorList>
            <person name="Newberry E."/>
            <person name="Bhandari R."/>
            <person name="Kemble J."/>
            <person name="Sikora E."/>
            <person name="Potnis N."/>
        </authorList>
    </citation>
    <scope>NUCLEOTIDE SEQUENCE [LARGE SCALE GENOMIC DNA]</scope>
    <source>
        <strain evidence="1">Xp_Tom_Tuscaloosa_18b</strain>
    </source>
</reference>
<dbReference type="RefSeq" id="WP_126952661.1">
    <property type="nucleotide sequence ID" value="NZ_CP018475.1"/>
</dbReference>
<comment type="caution">
    <text evidence="1">The sequence shown here is derived from an EMBL/GenBank/DDBJ whole genome shotgun (WGS) entry which is preliminary data.</text>
</comment>
<protein>
    <submittedName>
        <fullName evidence="1">Uncharacterized protein</fullName>
    </submittedName>
</protein>
<dbReference type="Proteomes" id="UP000471082">
    <property type="component" value="Unassembled WGS sequence"/>
</dbReference>
<organism evidence="1 2">
    <name type="scientific">Xanthomonas perforans</name>
    <dbReference type="NCBI Taxonomy" id="442694"/>
    <lineage>
        <taxon>Bacteria</taxon>
        <taxon>Pseudomonadati</taxon>
        <taxon>Pseudomonadota</taxon>
        <taxon>Gammaproteobacteria</taxon>
        <taxon>Lysobacterales</taxon>
        <taxon>Lysobacteraceae</taxon>
        <taxon>Xanthomonas</taxon>
    </lineage>
</organism>
<evidence type="ECO:0000313" key="1">
    <source>
        <dbReference type="EMBL" id="NEL76948.1"/>
    </source>
</evidence>
<gene>
    <name evidence="1" type="ORF">G3W61_11895</name>
</gene>
<evidence type="ECO:0000313" key="2">
    <source>
        <dbReference type="Proteomes" id="UP000471082"/>
    </source>
</evidence>
<name>A0A6P0E2L8_XANPE</name>
<dbReference type="EMBL" id="JAAGYU010000047">
    <property type="protein sequence ID" value="NEL76948.1"/>
    <property type="molecule type" value="Genomic_DNA"/>
</dbReference>
<proteinExistence type="predicted"/>